<evidence type="ECO:0000256" key="3">
    <source>
        <dbReference type="ARBA" id="ARBA00023027"/>
    </source>
</evidence>
<dbReference type="PANTHER" id="PTHR43180:SF28">
    <property type="entry name" value="NAD(P)-BINDING ROSSMANN-FOLD SUPERFAMILY PROTEIN"/>
    <property type="match status" value="1"/>
</dbReference>
<evidence type="ECO:0000256" key="5">
    <source>
        <dbReference type="ARBA" id="ARBA00023221"/>
    </source>
</evidence>
<dbReference type="Gene3D" id="3.40.50.720">
    <property type="entry name" value="NAD(P)-binding Rossmann-like Domain"/>
    <property type="match status" value="1"/>
</dbReference>
<reference evidence="6" key="2">
    <citation type="submission" date="2023-01" db="EMBL/GenBank/DDBJ databases">
        <title>Draft genome sequence of Sneathiella chinensis strain NBRC 103408.</title>
        <authorList>
            <person name="Sun Q."/>
            <person name="Mori K."/>
        </authorList>
    </citation>
    <scope>NUCLEOTIDE SEQUENCE</scope>
    <source>
        <strain evidence="6">NBRC 103408</strain>
    </source>
</reference>
<organism evidence="6 7">
    <name type="scientific">Sneathiella chinensis</name>
    <dbReference type="NCBI Taxonomy" id="349750"/>
    <lineage>
        <taxon>Bacteria</taxon>
        <taxon>Pseudomonadati</taxon>
        <taxon>Pseudomonadota</taxon>
        <taxon>Alphaproteobacteria</taxon>
        <taxon>Sneathiellales</taxon>
        <taxon>Sneathiellaceae</taxon>
        <taxon>Sneathiella</taxon>
    </lineage>
</organism>
<dbReference type="PRINTS" id="PR00081">
    <property type="entry name" value="GDHRDH"/>
</dbReference>
<keyword evidence="2" id="KW-0560">Oxidoreductase</keyword>
<dbReference type="RefSeq" id="WP_169559614.1">
    <property type="nucleotide sequence ID" value="NZ_BSNF01000001.1"/>
</dbReference>
<dbReference type="Pfam" id="PF13561">
    <property type="entry name" value="adh_short_C2"/>
    <property type="match status" value="1"/>
</dbReference>
<dbReference type="PANTHER" id="PTHR43180">
    <property type="entry name" value="3-OXOACYL-(ACYL-CARRIER-PROTEIN) REDUCTASE (AFU_ORTHOLOGUE AFUA_6G11210)"/>
    <property type="match status" value="1"/>
</dbReference>
<dbReference type="PROSITE" id="PS00061">
    <property type="entry name" value="ADH_SHORT"/>
    <property type="match status" value="1"/>
</dbReference>
<proteinExistence type="inferred from homology"/>
<keyword evidence="7" id="KW-1185">Reference proteome</keyword>
<sequence length="281" mass="29191">MGRLSGKVAIITGGTSGIGLKSVEIFQQEGATVVFAGRREEEGQKIQETLGENVHFQRADVSVEADVARLVEWTHSRFGRIDVLFNNAGGPAPVGSVETIDYEQAMKAVSVLFGGVLLGIKHVAPIMKAQGSGSIINNASIAGHLAGYSTSMVYSSAKAAVLQLTRSTAMELGESNVRVNSISPGATATGIFGKALGLTGEAADKSAEVAGQLLSGAQPIPRAGLPEDIAYAAVFFASDESSFINGTDLVVDGGMIGGRHWTPHQESVKQMGVAFKSKMGL</sequence>
<dbReference type="SUPFAM" id="SSF51735">
    <property type="entry name" value="NAD(P)-binding Rossmann-fold domains"/>
    <property type="match status" value="1"/>
</dbReference>
<evidence type="ECO:0000256" key="2">
    <source>
        <dbReference type="ARBA" id="ARBA00023002"/>
    </source>
</evidence>
<keyword evidence="4" id="KW-0443">Lipid metabolism</keyword>
<accession>A0ABQ5U0I8</accession>
<evidence type="ECO:0000256" key="4">
    <source>
        <dbReference type="ARBA" id="ARBA00023098"/>
    </source>
</evidence>
<name>A0ABQ5U0I8_9PROT</name>
<gene>
    <name evidence="6" type="ORF">GCM10007924_08530</name>
</gene>
<evidence type="ECO:0000313" key="7">
    <source>
        <dbReference type="Proteomes" id="UP001161409"/>
    </source>
</evidence>
<reference evidence="6" key="1">
    <citation type="journal article" date="2014" name="Int. J. Syst. Evol. Microbiol.">
        <title>Complete genome of a new Firmicutes species belonging to the dominant human colonic microbiota ('Ruminococcus bicirculans') reveals two chromosomes and a selective capacity to utilize plant glucans.</title>
        <authorList>
            <consortium name="NISC Comparative Sequencing Program"/>
            <person name="Wegmann U."/>
            <person name="Louis P."/>
            <person name="Goesmann A."/>
            <person name="Henrissat B."/>
            <person name="Duncan S.H."/>
            <person name="Flint H.J."/>
        </authorList>
    </citation>
    <scope>NUCLEOTIDE SEQUENCE</scope>
    <source>
        <strain evidence="6">NBRC 103408</strain>
    </source>
</reference>
<dbReference type="InterPro" id="IPR036291">
    <property type="entry name" value="NAD(P)-bd_dom_sf"/>
</dbReference>
<protein>
    <submittedName>
        <fullName evidence="6">Oxidoreductase</fullName>
    </submittedName>
</protein>
<keyword evidence="3" id="KW-0520">NAD</keyword>
<dbReference type="InterPro" id="IPR020904">
    <property type="entry name" value="Sc_DH/Rdtase_CS"/>
</dbReference>
<dbReference type="Proteomes" id="UP001161409">
    <property type="component" value="Unassembled WGS sequence"/>
</dbReference>
<dbReference type="PRINTS" id="PR00080">
    <property type="entry name" value="SDRFAMILY"/>
</dbReference>
<keyword evidence="5" id="KW-0753">Steroid metabolism</keyword>
<dbReference type="EMBL" id="BSNF01000001">
    <property type="protein sequence ID" value="GLQ05632.1"/>
    <property type="molecule type" value="Genomic_DNA"/>
</dbReference>
<evidence type="ECO:0000256" key="1">
    <source>
        <dbReference type="ARBA" id="ARBA00006484"/>
    </source>
</evidence>
<evidence type="ECO:0000313" key="6">
    <source>
        <dbReference type="EMBL" id="GLQ05632.1"/>
    </source>
</evidence>
<comment type="caution">
    <text evidence="6">The sequence shown here is derived from an EMBL/GenBank/DDBJ whole genome shotgun (WGS) entry which is preliminary data.</text>
</comment>
<comment type="similarity">
    <text evidence="1">Belongs to the short-chain dehydrogenases/reductases (SDR) family.</text>
</comment>
<dbReference type="InterPro" id="IPR002347">
    <property type="entry name" value="SDR_fam"/>
</dbReference>